<protein>
    <submittedName>
        <fullName evidence="3">Uncharacterized protein</fullName>
    </submittedName>
</protein>
<evidence type="ECO:0000313" key="2">
    <source>
        <dbReference type="Proteomes" id="UP001652628"/>
    </source>
</evidence>
<proteinExistence type="predicted"/>
<feature type="compositionally biased region" description="Basic residues" evidence="1">
    <location>
        <begin position="31"/>
        <end position="41"/>
    </location>
</feature>
<feature type="compositionally biased region" description="Polar residues" evidence="1">
    <location>
        <begin position="43"/>
        <end position="57"/>
    </location>
</feature>
<organism evidence="2 3">
    <name type="scientific">Drosophila suzukii</name>
    <name type="common">Spotted-wing drosophila fruit fly</name>
    <dbReference type="NCBI Taxonomy" id="28584"/>
    <lineage>
        <taxon>Eukaryota</taxon>
        <taxon>Metazoa</taxon>
        <taxon>Ecdysozoa</taxon>
        <taxon>Arthropoda</taxon>
        <taxon>Hexapoda</taxon>
        <taxon>Insecta</taxon>
        <taxon>Pterygota</taxon>
        <taxon>Neoptera</taxon>
        <taxon>Endopterygota</taxon>
        <taxon>Diptera</taxon>
        <taxon>Brachycera</taxon>
        <taxon>Muscomorpha</taxon>
        <taxon>Ephydroidea</taxon>
        <taxon>Drosophilidae</taxon>
        <taxon>Drosophila</taxon>
        <taxon>Sophophora</taxon>
    </lineage>
</organism>
<gene>
    <name evidence="3" type="primary">LOC108004801</name>
</gene>
<dbReference type="Proteomes" id="UP001652628">
    <property type="component" value="Chromosome 3"/>
</dbReference>
<dbReference type="RefSeq" id="XP_016923342.4">
    <property type="nucleotide sequence ID" value="XM_017067853.4"/>
</dbReference>
<accession>A0AB39YWY8</accession>
<keyword evidence="2" id="KW-1185">Reference proteome</keyword>
<dbReference type="GeneID" id="108004801"/>
<evidence type="ECO:0000313" key="3">
    <source>
        <dbReference type="RefSeq" id="XP_016923342.4"/>
    </source>
</evidence>
<feature type="region of interest" description="Disordered" evidence="1">
    <location>
        <begin position="1"/>
        <end position="61"/>
    </location>
</feature>
<reference evidence="3" key="1">
    <citation type="submission" date="2025-08" db="UniProtKB">
        <authorList>
            <consortium name="RefSeq"/>
        </authorList>
    </citation>
    <scope>IDENTIFICATION</scope>
</reference>
<sequence length="207" mass="24196">MTRGVRISNDGMSRMQHEGQYSRGVLETPQKRQKSNVKPSRKPLQSLQMASRNLSHTSLKKKGILMSEEDLSALVQRDYKTEKYHTDRQTLADIILLQARRIEKQKREMQRIKVHYERQVSTIKNNASMLETHLQKLLTSVRQDRAQRIGDHYQNMSSAVEKLQKCDLRVKPQSVSNQVLINFLNSKAISHPSRSPNEKMRTYRNRL</sequence>
<name>A0AB39YWY8_DROSZ</name>
<evidence type="ECO:0000256" key="1">
    <source>
        <dbReference type="SAM" id="MobiDB-lite"/>
    </source>
</evidence>
<dbReference type="AlphaFoldDB" id="A0AB39YWY8"/>